<protein>
    <submittedName>
        <fullName evidence="3">Uncharacterized protein</fullName>
    </submittedName>
</protein>
<evidence type="ECO:0000256" key="1">
    <source>
        <dbReference type="SAM" id="MobiDB-lite"/>
    </source>
</evidence>
<feature type="transmembrane region" description="Helical" evidence="2">
    <location>
        <begin position="84"/>
        <end position="105"/>
    </location>
</feature>
<keyword evidence="4" id="KW-1185">Reference proteome</keyword>
<dbReference type="EnsemblPlants" id="PGSC0003DMT400054149">
    <property type="protein sequence ID" value="PGSC0003DMT400054149"/>
    <property type="gene ID" value="PGSC0003DMG400021001"/>
</dbReference>
<keyword evidence="2" id="KW-1133">Transmembrane helix</keyword>
<feature type="region of interest" description="Disordered" evidence="1">
    <location>
        <begin position="160"/>
        <end position="194"/>
    </location>
</feature>
<evidence type="ECO:0000313" key="3">
    <source>
        <dbReference type="EnsemblPlants" id="PGSC0003DMT400054149"/>
    </source>
</evidence>
<dbReference type="Proteomes" id="UP000011115">
    <property type="component" value="Unassembled WGS sequence"/>
</dbReference>
<reference evidence="3" key="2">
    <citation type="submission" date="2015-06" db="UniProtKB">
        <authorList>
            <consortium name="EnsemblPlants"/>
        </authorList>
    </citation>
    <scope>IDENTIFICATION</scope>
    <source>
        <strain evidence="3">DM1-3 516 R44</strain>
    </source>
</reference>
<name>M1BVW8_SOLTU</name>
<dbReference type="InParanoid" id="M1BVW8"/>
<dbReference type="Gramene" id="PGSC0003DMT400054149">
    <property type="protein sequence ID" value="PGSC0003DMT400054149"/>
    <property type="gene ID" value="PGSC0003DMG400021001"/>
</dbReference>
<dbReference type="HOGENOM" id="CLU_1404707_0_0_1"/>
<feature type="compositionally biased region" description="Basic and acidic residues" evidence="1">
    <location>
        <begin position="184"/>
        <end position="194"/>
    </location>
</feature>
<dbReference type="AlphaFoldDB" id="M1BVW8"/>
<dbReference type="PaxDb" id="4113-PGSC0003DMT400054149"/>
<evidence type="ECO:0000256" key="2">
    <source>
        <dbReference type="SAM" id="Phobius"/>
    </source>
</evidence>
<evidence type="ECO:0000313" key="4">
    <source>
        <dbReference type="Proteomes" id="UP000011115"/>
    </source>
</evidence>
<proteinExistence type="predicted"/>
<reference evidence="4" key="1">
    <citation type="journal article" date="2011" name="Nature">
        <title>Genome sequence and analysis of the tuber crop potato.</title>
        <authorList>
            <consortium name="The Potato Genome Sequencing Consortium"/>
        </authorList>
    </citation>
    <scope>NUCLEOTIDE SEQUENCE [LARGE SCALE GENOMIC DNA]</scope>
    <source>
        <strain evidence="4">cv. DM1-3 516 R44</strain>
    </source>
</reference>
<feature type="region of interest" description="Disordered" evidence="1">
    <location>
        <begin position="55"/>
        <end position="79"/>
    </location>
</feature>
<accession>M1BVW8</accession>
<organism evidence="3 4">
    <name type="scientific">Solanum tuberosum</name>
    <name type="common">Potato</name>
    <dbReference type="NCBI Taxonomy" id="4113"/>
    <lineage>
        <taxon>Eukaryota</taxon>
        <taxon>Viridiplantae</taxon>
        <taxon>Streptophyta</taxon>
        <taxon>Embryophyta</taxon>
        <taxon>Tracheophyta</taxon>
        <taxon>Spermatophyta</taxon>
        <taxon>Magnoliopsida</taxon>
        <taxon>eudicotyledons</taxon>
        <taxon>Gunneridae</taxon>
        <taxon>Pentapetalae</taxon>
        <taxon>asterids</taxon>
        <taxon>lamiids</taxon>
        <taxon>Solanales</taxon>
        <taxon>Solanaceae</taxon>
        <taxon>Solanoideae</taxon>
        <taxon>Solaneae</taxon>
        <taxon>Solanum</taxon>
    </lineage>
</organism>
<keyword evidence="2" id="KW-0812">Transmembrane</keyword>
<keyword evidence="2" id="KW-0472">Membrane</keyword>
<sequence length="194" mass="22043">MDSAHHRLALPIPNLSFIYKVSHCYIQQCPLKFVKFVRLQADIFEYTWTESDHDNDEDVYNTPVHNPLPEAKSAKQKRSDRSKAIHYLITSTVPVPASILAPLVFGVRDKEWTLWSKKEQGSLKNEEKKALGSPKPLGEPLNGLNLAYFSSVLSLEGKDQVGNKIEQSARRRTVPRSSTILPNDSKREDTEEKN</sequence>